<dbReference type="InterPro" id="IPR042175">
    <property type="entry name" value="Cell/Rod_MreC_2"/>
</dbReference>
<keyword evidence="3" id="KW-0133">Cell shape</keyword>
<evidence type="ECO:0000313" key="8">
    <source>
        <dbReference type="Proteomes" id="UP000317894"/>
    </source>
</evidence>
<feature type="domain" description="Rod shape-determining protein MreC beta-barrel core" evidence="6">
    <location>
        <begin position="139"/>
        <end position="260"/>
    </location>
</feature>
<keyword evidence="5" id="KW-0472">Membrane</keyword>
<evidence type="ECO:0000256" key="4">
    <source>
        <dbReference type="ARBA" id="ARBA00032089"/>
    </source>
</evidence>
<evidence type="ECO:0000256" key="1">
    <source>
        <dbReference type="ARBA" id="ARBA00009369"/>
    </source>
</evidence>
<comment type="caution">
    <text evidence="7">The sequence shown here is derived from an EMBL/GenBank/DDBJ whole genome shotgun (WGS) entry which is preliminary data.</text>
</comment>
<reference evidence="7 8" key="1">
    <citation type="submission" date="2019-07" db="EMBL/GenBank/DDBJ databases">
        <title>Novel species isolated from glacier.</title>
        <authorList>
            <person name="Liu Q."/>
            <person name="Xin Y.-H."/>
        </authorList>
    </citation>
    <scope>NUCLEOTIDE SEQUENCE [LARGE SCALE GENOMIC DNA]</scope>
    <source>
        <strain evidence="7 8">LB1R16</strain>
    </source>
</reference>
<dbReference type="InterPro" id="IPR055342">
    <property type="entry name" value="MreC_beta-barrel_core"/>
</dbReference>
<dbReference type="Gene3D" id="2.40.10.350">
    <property type="entry name" value="Rod shape-determining protein MreC, domain 2"/>
    <property type="match status" value="1"/>
</dbReference>
<evidence type="ECO:0000256" key="3">
    <source>
        <dbReference type="ARBA" id="ARBA00022960"/>
    </source>
</evidence>
<evidence type="ECO:0000256" key="2">
    <source>
        <dbReference type="ARBA" id="ARBA00013855"/>
    </source>
</evidence>
<keyword evidence="8" id="KW-1185">Reference proteome</keyword>
<protein>
    <recommendedName>
        <fullName evidence="2">Cell shape-determining protein MreC</fullName>
    </recommendedName>
    <alternativeName>
        <fullName evidence="4">Cell shape protein MreC</fullName>
    </alternativeName>
</protein>
<accession>A0A552UH63</accession>
<dbReference type="InterPro" id="IPR042177">
    <property type="entry name" value="Cell/Rod_1"/>
</dbReference>
<gene>
    <name evidence="7" type="ORF">FMM06_05195</name>
</gene>
<proteinExistence type="inferred from homology"/>
<dbReference type="PANTHER" id="PTHR34138:SF1">
    <property type="entry name" value="CELL SHAPE-DETERMINING PROTEIN MREC"/>
    <property type="match status" value="1"/>
</dbReference>
<evidence type="ECO:0000256" key="5">
    <source>
        <dbReference type="SAM" id="Phobius"/>
    </source>
</evidence>
<dbReference type="Gene3D" id="2.40.10.340">
    <property type="entry name" value="Rod shape-determining protein MreC, domain 1"/>
    <property type="match status" value="1"/>
</dbReference>
<organism evidence="7 8">
    <name type="scientific">Glacieibacterium frigidum</name>
    <dbReference type="NCBI Taxonomy" id="2593303"/>
    <lineage>
        <taxon>Bacteria</taxon>
        <taxon>Pseudomonadati</taxon>
        <taxon>Pseudomonadota</taxon>
        <taxon>Alphaproteobacteria</taxon>
        <taxon>Sphingomonadales</taxon>
        <taxon>Sphingosinicellaceae</taxon>
        <taxon>Glacieibacterium</taxon>
    </lineage>
</organism>
<dbReference type="RefSeq" id="WP_143555095.1">
    <property type="nucleotide sequence ID" value="NZ_VJWA01000001.1"/>
</dbReference>
<dbReference type="Proteomes" id="UP000317894">
    <property type="component" value="Unassembled WGS sequence"/>
</dbReference>
<comment type="similarity">
    <text evidence="1">Belongs to the MreC family.</text>
</comment>
<dbReference type="GO" id="GO:0005886">
    <property type="term" value="C:plasma membrane"/>
    <property type="evidence" value="ECO:0007669"/>
    <property type="project" value="TreeGrafter"/>
</dbReference>
<keyword evidence="5" id="KW-0812">Transmembrane</keyword>
<dbReference type="OrthoDB" id="8478127at2"/>
<dbReference type="AlphaFoldDB" id="A0A552UH63"/>
<evidence type="ECO:0000313" key="7">
    <source>
        <dbReference type="EMBL" id="TRW17550.1"/>
    </source>
</evidence>
<dbReference type="Pfam" id="PF04085">
    <property type="entry name" value="MreC"/>
    <property type="match status" value="1"/>
</dbReference>
<dbReference type="EMBL" id="VJWA01000001">
    <property type="protein sequence ID" value="TRW17550.1"/>
    <property type="molecule type" value="Genomic_DNA"/>
</dbReference>
<feature type="transmembrane region" description="Helical" evidence="5">
    <location>
        <begin position="20"/>
        <end position="40"/>
    </location>
</feature>
<name>A0A552UH63_9SPHN</name>
<sequence length="297" mass="30298">MDWSPPSLNSPRRREQNFALIGAVLSGAVIAFGLLLLLVARVNPEAGSRIREAALDAVAPIWSVVRAPFDGGAALSNDAGDYLGAVAKLRAVTAERDAGRRAVERARALAAENRQLKALMRVVEPRVRLVATARIAGASSGGTIRSAIISAGRAQGVRPGQPVRVAAGLVGRTLDAGDGATRVLLLTDAASRVPVIVERTGQPALAVGNGGPLLEIRDRVGAEVPLRPGDRLVTSGDGGVYGPGIPVATIVRAAEPPQARPAASPQGLGYVSVETPYLPIPAAPPAAAPATAAAPPK</sequence>
<dbReference type="InterPro" id="IPR007221">
    <property type="entry name" value="MreC"/>
</dbReference>
<evidence type="ECO:0000259" key="6">
    <source>
        <dbReference type="Pfam" id="PF04085"/>
    </source>
</evidence>
<dbReference type="PANTHER" id="PTHR34138">
    <property type="entry name" value="CELL SHAPE-DETERMINING PROTEIN MREC"/>
    <property type="match status" value="1"/>
</dbReference>
<dbReference type="GO" id="GO:0008360">
    <property type="term" value="P:regulation of cell shape"/>
    <property type="evidence" value="ECO:0007669"/>
    <property type="project" value="UniProtKB-KW"/>
</dbReference>
<keyword evidence="5" id="KW-1133">Transmembrane helix</keyword>